<evidence type="ECO:0000313" key="2">
    <source>
        <dbReference type="EMBL" id="OLP57675.1"/>
    </source>
</evidence>
<accession>A0A1Q9AQU0</accession>
<dbReference type="AlphaFoldDB" id="A0A1Q9AQU0"/>
<feature type="compositionally biased region" description="Basic residues" evidence="1">
    <location>
        <begin position="55"/>
        <end position="65"/>
    </location>
</feature>
<organism evidence="2 3">
    <name type="scientific">Xaviernesmea rhizosphaerae</name>
    <dbReference type="NCBI Taxonomy" id="1672749"/>
    <lineage>
        <taxon>Bacteria</taxon>
        <taxon>Pseudomonadati</taxon>
        <taxon>Pseudomonadota</taxon>
        <taxon>Alphaproteobacteria</taxon>
        <taxon>Hyphomicrobiales</taxon>
        <taxon>Rhizobiaceae</taxon>
        <taxon>Rhizobium/Agrobacterium group</taxon>
        <taxon>Xaviernesmea</taxon>
    </lineage>
</organism>
<dbReference type="EMBL" id="MKIO01000010">
    <property type="protein sequence ID" value="OLP57675.1"/>
    <property type="molecule type" value="Genomic_DNA"/>
</dbReference>
<feature type="compositionally biased region" description="Polar residues" evidence="1">
    <location>
        <begin position="1"/>
        <end position="16"/>
    </location>
</feature>
<dbReference type="OrthoDB" id="8383930at2"/>
<feature type="region of interest" description="Disordered" evidence="1">
    <location>
        <begin position="1"/>
        <end position="25"/>
    </location>
</feature>
<evidence type="ECO:0000256" key="1">
    <source>
        <dbReference type="SAM" id="MobiDB-lite"/>
    </source>
</evidence>
<dbReference type="STRING" id="1672749.BJF92_07080"/>
<dbReference type="RefSeq" id="WP_075632782.1">
    <property type="nucleotide sequence ID" value="NZ_MKIO01000010.1"/>
</dbReference>
<comment type="caution">
    <text evidence="2">The sequence shown here is derived from an EMBL/GenBank/DDBJ whole genome shotgun (WGS) entry which is preliminary data.</text>
</comment>
<reference evidence="2 3" key="1">
    <citation type="submission" date="2016-09" db="EMBL/GenBank/DDBJ databases">
        <title>Rhizobium sp. nov., a novel species isolated from the rice rhizosphere.</title>
        <authorList>
            <person name="Zhao J."/>
            <person name="Zhang X."/>
        </authorList>
    </citation>
    <scope>NUCLEOTIDE SEQUENCE [LARGE SCALE GENOMIC DNA]</scope>
    <source>
        <strain evidence="2 3">MH17</strain>
    </source>
</reference>
<evidence type="ECO:0000313" key="3">
    <source>
        <dbReference type="Proteomes" id="UP000186143"/>
    </source>
</evidence>
<feature type="region of interest" description="Disordered" evidence="1">
    <location>
        <begin position="42"/>
        <end position="65"/>
    </location>
</feature>
<sequence>MKKQPSTAASSNQARKLTSARGEKISAVEGMMLTPRMRTVLAQSQGKSGDERRALVRKQFAKTKA</sequence>
<gene>
    <name evidence="2" type="ORF">BJF92_07080</name>
</gene>
<dbReference type="Proteomes" id="UP000186143">
    <property type="component" value="Unassembled WGS sequence"/>
</dbReference>
<protein>
    <submittedName>
        <fullName evidence="2">Uncharacterized protein</fullName>
    </submittedName>
</protein>
<name>A0A1Q9AQU0_9HYPH</name>
<proteinExistence type="predicted"/>